<keyword evidence="4" id="KW-0479">Metal-binding</keyword>
<proteinExistence type="inferred from homology"/>
<dbReference type="CDD" id="cd00685">
    <property type="entry name" value="Trans_IPPS_HT"/>
    <property type="match status" value="1"/>
</dbReference>
<comment type="caution">
    <text evidence="7">The sequence shown here is derived from an EMBL/GenBank/DDBJ whole genome shotgun (WGS) entry which is preliminary data.</text>
</comment>
<gene>
    <name evidence="7" type="ORF">G4L39_09325</name>
</gene>
<dbReference type="GO" id="GO:0046872">
    <property type="term" value="F:metal ion binding"/>
    <property type="evidence" value="ECO:0007669"/>
    <property type="project" value="UniProtKB-KW"/>
</dbReference>
<evidence type="ECO:0000313" key="8">
    <source>
        <dbReference type="Proteomes" id="UP000477311"/>
    </source>
</evidence>
<sequence>MLATGTKATAAPAADSQDAEVGLLWKRIVGPLEGFLEQVSAQLVEQVRSFDPALSDLAEYTLQGPGKQLRPTLVGLAGHALGRTSDDHVRVAVIIEMVHLATLVHDDVMDEAALRRGRQTVAARWGNETAVLFGDCLFAQALTQAAAFPTPEVCRTVAQATQVVCTGEILQTRYRRDFTLSQEHYRRILAMKTGELFALACDLGAWCSGARPEVRQGLRRFGLVFGTAYQLYDDCLDLMGEERVAGKSLGTDLSKGKLTLPVLLAWARADDQDRRRLERWIREWHPRHLPELRRMLHQYRAFPAALDEVHLHLNRARQELDNLPGPLQTDGLKAAADFLARQTDQLALPG</sequence>
<dbReference type="Pfam" id="PF00348">
    <property type="entry name" value="polyprenyl_synt"/>
    <property type="match status" value="1"/>
</dbReference>
<keyword evidence="3 6" id="KW-0808">Transferase</keyword>
<evidence type="ECO:0000256" key="3">
    <source>
        <dbReference type="ARBA" id="ARBA00022679"/>
    </source>
</evidence>
<dbReference type="PROSITE" id="PS00723">
    <property type="entry name" value="POLYPRENYL_SYNTHASE_1"/>
    <property type="match status" value="1"/>
</dbReference>
<evidence type="ECO:0000256" key="2">
    <source>
        <dbReference type="ARBA" id="ARBA00006706"/>
    </source>
</evidence>
<reference evidence="7 8" key="1">
    <citation type="submission" date="2020-02" db="EMBL/GenBank/DDBJ databases">
        <title>Draft genome sequence of Limisphaera ngatamarikiensis NGM72.4T, a thermophilic Verrucomicrobia grouped in subdivision 3.</title>
        <authorList>
            <person name="Carere C.R."/>
            <person name="Steen J."/>
            <person name="Hugenholtz P."/>
            <person name="Stott M.B."/>
        </authorList>
    </citation>
    <scope>NUCLEOTIDE SEQUENCE [LARGE SCALE GENOMIC DNA]</scope>
    <source>
        <strain evidence="7 8">NGM72.4</strain>
    </source>
</reference>
<dbReference type="InterPro" id="IPR033749">
    <property type="entry name" value="Polyprenyl_synt_CS"/>
</dbReference>
<accession>A0A6M1RW71</accession>
<dbReference type="GO" id="GO:0004659">
    <property type="term" value="F:prenyltransferase activity"/>
    <property type="evidence" value="ECO:0007669"/>
    <property type="project" value="InterPro"/>
</dbReference>
<dbReference type="Gene3D" id="1.10.600.10">
    <property type="entry name" value="Farnesyl Diphosphate Synthase"/>
    <property type="match status" value="1"/>
</dbReference>
<organism evidence="7 8">
    <name type="scientific">Limisphaera ngatamarikiensis</name>
    <dbReference type="NCBI Taxonomy" id="1324935"/>
    <lineage>
        <taxon>Bacteria</taxon>
        <taxon>Pseudomonadati</taxon>
        <taxon>Verrucomicrobiota</taxon>
        <taxon>Verrucomicrobiia</taxon>
        <taxon>Limisphaerales</taxon>
        <taxon>Limisphaeraceae</taxon>
        <taxon>Limisphaera</taxon>
    </lineage>
</organism>
<dbReference type="SUPFAM" id="SSF48576">
    <property type="entry name" value="Terpenoid synthases"/>
    <property type="match status" value="1"/>
</dbReference>
<dbReference type="EMBL" id="JAAKYA010000058">
    <property type="protein sequence ID" value="NGO39594.1"/>
    <property type="molecule type" value="Genomic_DNA"/>
</dbReference>
<dbReference type="RefSeq" id="WP_165107717.1">
    <property type="nucleotide sequence ID" value="NZ_JAAKYA010000058.1"/>
</dbReference>
<evidence type="ECO:0000256" key="6">
    <source>
        <dbReference type="RuleBase" id="RU004466"/>
    </source>
</evidence>
<name>A0A6M1RW71_9BACT</name>
<evidence type="ECO:0000313" key="7">
    <source>
        <dbReference type="EMBL" id="NGO39594.1"/>
    </source>
</evidence>
<dbReference type="InterPro" id="IPR008949">
    <property type="entry name" value="Isoprenoid_synthase_dom_sf"/>
</dbReference>
<dbReference type="PANTHER" id="PTHR12001:SF69">
    <property type="entry name" value="ALL TRANS-POLYPRENYL-DIPHOSPHATE SYNTHASE PDSS1"/>
    <property type="match status" value="1"/>
</dbReference>
<dbReference type="InterPro" id="IPR000092">
    <property type="entry name" value="Polyprenyl_synt"/>
</dbReference>
<comment type="cofactor">
    <cofactor evidence="1">
        <name>Mg(2+)</name>
        <dbReference type="ChEBI" id="CHEBI:18420"/>
    </cofactor>
</comment>
<evidence type="ECO:0000256" key="5">
    <source>
        <dbReference type="ARBA" id="ARBA00022842"/>
    </source>
</evidence>
<dbReference type="Proteomes" id="UP000477311">
    <property type="component" value="Unassembled WGS sequence"/>
</dbReference>
<comment type="similarity">
    <text evidence="2 6">Belongs to the FPP/GGPP synthase family.</text>
</comment>
<evidence type="ECO:0000256" key="1">
    <source>
        <dbReference type="ARBA" id="ARBA00001946"/>
    </source>
</evidence>
<keyword evidence="8" id="KW-1185">Reference proteome</keyword>
<protein>
    <submittedName>
        <fullName evidence="7">Polyprenyl synthetase family protein</fullName>
    </submittedName>
</protein>
<dbReference type="PANTHER" id="PTHR12001">
    <property type="entry name" value="GERANYLGERANYL PYROPHOSPHATE SYNTHASE"/>
    <property type="match status" value="1"/>
</dbReference>
<keyword evidence="5" id="KW-0460">Magnesium</keyword>
<dbReference type="GO" id="GO:0008299">
    <property type="term" value="P:isoprenoid biosynthetic process"/>
    <property type="evidence" value="ECO:0007669"/>
    <property type="project" value="InterPro"/>
</dbReference>
<dbReference type="AlphaFoldDB" id="A0A6M1RW71"/>
<evidence type="ECO:0000256" key="4">
    <source>
        <dbReference type="ARBA" id="ARBA00022723"/>
    </source>
</evidence>
<dbReference type="SFLD" id="SFLDS00005">
    <property type="entry name" value="Isoprenoid_Synthase_Type_I"/>
    <property type="match status" value="1"/>
</dbReference>